<protein>
    <submittedName>
        <fullName evidence="2">Uncharacterized protein</fullName>
    </submittedName>
</protein>
<reference evidence="2 3" key="1">
    <citation type="journal article" date="2023" name="Plants (Basel)">
        <title>Bridging the Gap: Combining Genomics and Transcriptomics Approaches to Understand Stylosanthes scabra, an Orphan Legume from the Brazilian Caatinga.</title>
        <authorList>
            <person name="Ferreira-Neto J.R.C."/>
            <person name="da Silva M.D."/>
            <person name="Binneck E."/>
            <person name="de Melo N.F."/>
            <person name="da Silva R.H."/>
            <person name="de Melo A.L.T.M."/>
            <person name="Pandolfi V."/>
            <person name="Bustamante F.O."/>
            <person name="Brasileiro-Vidal A.C."/>
            <person name="Benko-Iseppon A.M."/>
        </authorList>
    </citation>
    <scope>NUCLEOTIDE SEQUENCE [LARGE SCALE GENOMIC DNA]</scope>
    <source>
        <tissue evidence="2">Leaves</tissue>
    </source>
</reference>
<sequence length="116" mass="13394">MKLVESTFARIFRQNSELWLRIVEDGLHELFVEYIIQVLPCSATNGDEGNEATIEPESEPEPRPCHEESLNGSLFAKDGLCDIELFISDFTGNHQFNSELSIWKNLWSLKYKNLIF</sequence>
<evidence type="ECO:0000313" key="2">
    <source>
        <dbReference type="EMBL" id="MED6222046.1"/>
    </source>
</evidence>
<dbReference type="Proteomes" id="UP001341840">
    <property type="component" value="Unassembled WGS sequence"/>
</dbReference>
<proteinExistence type="predicted"/>
<keyword evidence="3" id="KW-1185">Reference proteome</keyword>
<feature type="region of interest" description="Disordered" evidence="1">
    <location>
        <begin position="47"/>
        <end position="68"/>
    </location>
</feature>
<evidence type="ECO:0000313" key="3">
    <source>
        <dbReference type="Proteomes" id="UP001341840"/>
    </source>
</evidence>
<evidence type="ECO:0000256" key="1">
    <source>
        <dbReference type="SAM" id="MobiDB-lite"/>
    </source>
</evidence>
<gene>
    <name evidence="2" type="ORF">PIB30_060675</name>
</gene>
<organism evidence="2 3">
    <name type="scientific">Stylosanthes scabra</name>
    <dbReference type="NCBI Taxonomy" id="79078"/>
    <lineage>
        <taxon>Eukaryota</taxon>
        <taxon>Viridiplantae</taxon>
        <taxon>Streptophyta</taxon>
        <taxon>Embryophyta</taxon>
        <taxon>Tracheophyta</taxon>
        <taxon>Spermatophyta</taxon>
        <taxon>Magnoliopsida</taxon>
        <taxon>eudicotyledons</taxon>
        <taxon>Gunneridae</taxon>
        <taxon>Pentapetalae</taxon>
        <taxon>rosids</taxon>
        <taxon>fabids</taxon>
        <taxon>Fabales</taxon>
        <taxon>Fabaceae</taxon>
        <taxon>Papilionoideae</taxon>
        <taxon>50 kb inversion clade</taxon>
        <taxon>dalbergioids sensu lato</taxon>
        <taxon>Dalbergieae</taxon>
        <taxon>Pterocarpus clade</taxon>
        <taxon>Stylosanthes</taxon>
    </lineage>
</organism>
<accession>A0ABU6ZJB9</accession>
<name>A0ABU6ZJB9_9FABA</name>
<comment type="caution">
    <text evidence="2">The sequence shown here is derived from an EMBL/GenBank/DDBJ whole genome shotgun (WGS) entry which is preliminary data.</text>
</comment>
<feature type="compositionally biased region" description="Acidic residues" evidence="1">
    <location>
        <begin position="48"/>
        <end position="59"/>
    </location>
</feature>
<dbReference type="EMBL" id="JASCZI010272400">
    <property type="protein sequence ID" value="MED6222046.1"/>
    <property type="molecule type" value="Genomic_DNA"/>
</dbReference>